<dbReference type="GO" id="GO:0006289">
    <property type="term" value="P:nucleotide-excision repair"/>
    <property type="evidence" value="ECO:0007669"/>
    <property type="project" value="InterPro"/>
</dbReference>
<dbReference type="SUPFAM" id="SSF55945">
    <property type="entry name" value="TATA-box binding protein-like"/>
    <property type="match status" value="2"/>
</dbReference>
<keyword evidence="17" id="KW-1185">Reference proteome</keyword>
<dbReference type="GO" id="GO:0006285">
    <property type="term" value="P:base-excision repair, AP site formation"/>
    <property type="evidence" value="ECO:0007669"/>
    <property type="project" value="TreeGrafter"/>
</dbReference>
<evidence type="ECO:0000256" key="14">
    <source>
        <dbReference type="SAM" id="MobiDB-lite"/>
    </source>
</evidence>
<protein>
    <recommendedName>
        <fullName evidence="13">N-glycosylase/DNA lyase</fullName>
        <ecNumber evidence="3">4.2.99.18</ecNumber>
    </recommendedName>
</protein>
<dbReference type="InterPro" id="IPR023170">
    <property type="entry name" value="HhH_base_excis_C"/>
</dbReference>
<evidence type="ECO:0000256" key="13">
    <source>
        <dbReference type="ARBA" id="ARBA00073127"/>
    </source>
</evidence>
<dbReference type="AlphaFoldDB" id="A0A210R1C6"/>
<dbReference type="SUPFAM" id="SSF48150">
    <property type="entry name" value="DNA-glycosylase"/>
    <property type="match status" value="1"/>
</dbReference>
<evidence type="ECO:0000256" key="6">
    <source>
        <dbReference type="ARBA" id="ARBA00023204"/>
    </source>
</evidence>
<evidence type="ECO:0000313" key="16">
    <source>
        <dbReference type="EMBL" id="OWF54701.1"/>
    </source>
</evidence>
<reference evidence="16 17" key="1">
    <citation type="journal article" date="2017" name="Nat. Ecol. Evol.">
        <title>Scallop genome provides insights into evolution of bilaterian karyotype and development.</title>
        <authorList>
            <person name="Wang S."/>
            <person name="Zhang J."/>
            <person name="Jiao W."/>
            <person name="Li J."/>
            <person name="Xun X."/>
            <person name="Sun Y."/>
            <person name="Guo X."/>
            <person name="Huan P."/>
            <person name="Dong B."/>
            <person name="Zhang L."/>
            <person name="Hu X."/>
            <person name="Sun X."/>
            <person name="Wang J."/>
            <person name="Zhao C."/>
            <person name="Wang Y."/>
            <person name="Wang D."/>
            <person name="Huang X."/>
            <person name="Wang R."/>
            <person name="Lv J."/>
            <person name="Li Y."/>
            <person name="Zhang Z."/>
            <person name="Liu B."/>
            <person name="Lu W."/>
            <person name="Hui Y."/>
            <person name="Liang J."/>
            <person name="Zhou Z."/>
            <person name="Hou R."/>
            <person name="Li X."/>
            <person name="Liu Y."/>
            <person name="Li H."/>
            <person name="Ning X."/>
            <person name="Lin Y."/>
            <person name="Zhao L."/>
            <person name="Xing Q."/>
            <person name="Dou J."/>
            <person name="Li Y."/>
            <person name="Mao J."/>
            <person name="Guo H."/>
            <person name="Dou H."/>
            <person name="Li T."/>
            <person name="Mu C."/>
            <person name="Jiang W."/>
            <person name="Fu Q."/>
            <person name="Fu X."/>
            <person name="Miao Y."/>
            <person name="Liu J."/>
            <person name="Yu Q."/>
            <person name="Li R."/>
            <person name="Liao H."/>
            <person name="Li X."/>
            <person name="Kong Y."/>
            <person name="Jiang Z."/>
            <person name="Chourrout D."/>
            <person name="Li R."/>
            <person name="Bao Z."/>
        </authorList>
    </citation>
    <scope>NUCLEOTIDE SEQUENCE [LARGE SCALE GENOMIC DNA]</scope>
    <source>
        <strain evidence="16 17">PY_sf001</strain>
    </source>
</reference>
<gene>
    <name evidence="16" type="ORF">KP79_PYT04205</name>
</gene>
<dbReference type="Pfam" id="PF00730">
    <property type="entry name" value="HhH-GPD"/>
    <property type="match status" value="1"/>
</dbReference>
<dbReference type="OrthoDB" id="238681at2759"/>
<dbReference type="CDD" id="cd00056">
    <property type="entry name" value="ENDO3c"/>
    <property type="match status" value="1"/>
</dbReference>
<dbReference type="FunFam" id="1.10.1670.10:FF:000005">
    <property type="entry name" value="N-glycosylase/DNA lyase OGG1"/>
    <property type="match status" value="1"/>
</dbReference>
<evidence type="ECO:0000256" key="4">
    <source>
        <dbReference type="ARBA" id="ARBA00022763"/>
    </source>
</evidence>
<dbReference type="InterPro" id="IPR003265">
    <property type="entry name" value="HhH-GPD_domain"/>
</dbReference>
<dbReference type="GO" id="GO:0034039">
    <property type="term" value="F:8-oxo-7,8-dihydroguanine DNA N-glycosylase activity"/>
    <property type="evidence" value="ECO:0007669"/>
    <property type="project" value="TreeGrafter"/>
</dbReference>
<evidence type="ECO:0000256" key="9">
    <source>
        <dbReference type="ARBA" id="ARBA00023268"/>
    </source>
</evidence>
<keyword evidence="6" id="KW-0234">DNA repair</keyword>
<dbReference type="FunFam" id="1.10.340.30:FF:000006">
    <property type="entry name" value="N-glycosylase/DNA lyase isoform X2"/>
    <property type="match status" value="1"/>
</dbReference>
<dbReference type="GO" id="GO:0003684">
    <property type="term" value="F:damaged DNA binding"/>
    <property type="evidence" value="ECO:0007669"/>
    <property type="project" value="InterPro"/>
</dbReference>
<feature type="domain" description="HhH-GPD" evidence="15">
    <location>
        <begin position="243"/>
        <end position="416"/>
    </location>
</feature>
<evidence type="ECO:0000256" key="3">
    <source>
        <dbReference type="ARBA" id="ARBA00012720"/>
    </source>
</evidence>
<dbReference type="InterPro" id="IPR052054">
    <property type="entry name" value="Oxidative_DNA_repair_enzyme"/>
</dbReference>
<name>A0A210R1C6_MIZYE</name>
<comment type="caution">
    <text evidence="16">The sequence shown here is derived from an EMBL/GenBank/DDBJ whole genome shotgun (WGS) entry which is preliminary data.</text>
</comment>
<comment type="similarity">
    <text evidence="2">Belongs to the type-1 OGG1 family.</text>
</comment>
<keyword evidence="9" id="KW-0511">Multifunctional enzyme</keyword>
<dbReference type="Gene3D" id="1.10.340.30">
    <property type="entry name" value="Hypothetical protein, domain 2"/>
    <property type="match status" value="1"/>
</dbReference>
<dbReference type="EC" id="4.2.99.18" evidence="3"/>
<evidence type="ECO:0000256" key="11">
    <source>
        <dbReference type="ARBA" id="ARBA00025652"/>
    </source>
</evidence>
<dbReference type="InterPro" id="IPR012904">
    <property type="entry name" value="OGG_N"/>
</dbReference>
<keyword evidence="4" id="KW-0227">DNA damage</keyword>
<dbReference type="GO" id="GO:0005634">
    <property type="term" value="C:nucleus"/>
    <property type="evidence" value="ECO:0007669"/>
    <property type="project" value="UniProtKB-SubCell"/>
</dbReference>
<keyword evidence="5" id="KW-0378">Hydrolase</keyword>
<feature type="region of interest" description="Disordered" evidence="14">
    <location>
        <begin position="424"/>
        <end position="461"/>
    </location>
</feature>
<dbReference type="Pfam" id="PF07934">
    <property type="entry name" value="OGG_N"/>
    <property type="match status" value="1"/>
</dbReference>
<evidence type="ECO:0000256" key="10">
    <source>
        <dbReference type="ARBA" id="ARBA00023295"/>
    </source>
</evidence>
<evidence type="ECO:0000256" key="2">
    <source>
        <dbReference type="ARBA" id="ARBA00010679"/>
    </source>
</evidence>
<dbReference type="Gene3D" id="1.10.1670.10">
    <property type="entry name" value="Helix-hairpin-Helix base-excision DNA repair enzymes (C-terminal)"/>
    <property type="match status" value="1"/>
</dbReference>
<organism evidence="16 17">
    <name type="scientific">Mizuhopecten yessoensis</name>
    <name type="common">Japanese scallop</name>
    <name type="synonym">Patinopecten yessoensis</name>
    <dbReference type="NCBI Taxonomy" id="6573"/>
    <lineage>
        <taxon>Eukaryota</taxon>
        <taxon>Metazoa</taxon>
        <taxon>Spiralia</taxon>
        <taxon>Lophotrochozoa</taxon>
        <taxon>Mollusca</taxon>
        <taxon>Bivalvia</taxon>
        <taxon>Autobranchia</taxon>
        <taxon>Pteriomorphia</taxon>
        <taxon>Pectinida</taxon>
        <taxon>Pectinoidea</taxon>
        <taxon>Pectinidae</taxon>
        <taxon>Mizuhopecten</taxon>
    </lineage>
</organism>
<dbReference type="GO" id="GO:0140078">
    <property type="term" value="F:class I DNA-(apurinic or apyrimidinic site) endonuclease activity"/>
    <property type="evidence" value="ECO:0007669"/>
    <property type="project" value="UniProtKB-EC"/>
</dbReference>
<dbReference type="Proteomes" id="UP000242188">
    <property type="component" value="Unassembled WGS sequence"/>
</dbReference>
<evidence type="ECO:0000313" key="17">
    <source>
        <dbReference type="Proteomes" id="UP000242188"/>
    </source>
</evidence>
<evidence type="ECO:0000259" key="15">
    <source>
        <dbReference type="SMART" id="SM00478"/>
    </source>
</evidence>
<evidence type="ECO:0000256" key="5">
    <source>
        <dbReference type="ARBA" id="ARBA00022801"/>
    </source>
</evidence>
<sequence>MAASTCRRIPCKITELRLDKALVCGQSFRWKERTPGVWTGVLAGYMWNLWQSDTELFYQVLPSPEHPHGTITADNHINIAIKTEPVQICENTETVRQEEFVKQHTSKGSKMRTFSTKKGRKGVKVIDKQSEQVSTPTLDCQHVDVKVSKPKIEHKYEDMKVHSPTLDCKHECLKLELDQMETSETSAKHEEILRDYFRLDVNLTDLYTAWSLSDPVFKRTAIDFTGIRILRQDPVENLFSFICSSNNHISRISGMVERLCQTYGTKVTEYKGESYFNFPSVESLSGPGVEDRLRSLGFGYRAKYISVTAKYIQANHSEEWLRGLRNKPYTQTKSELVKLCGVGAKVADCVCLMSMDKLEAVPVDTHVWQIAARDYMPKLKQAKSLTDKLYGEIGDHFRELWGDKAGWAHTVLFAADLKKFKNKPDTKEIDVETSPNKSQAKGYKRSKSSVTGGGKRAKQWT</sequence>
<comment type="catalytic activity">
    <reaction evidence="12">
        <text>2'-deoxyribonucleotide-(2'-deoxyribose 5'-phosphate)-2'-deoxyribonucleotide-DNA = a 3'-end 2'-deoxyribonucleotide-(2,3-dehydro-2,3-deoxyribose 5'-phosphate)-DNA + a 5'-end 5'-phospho-2'-deoxyribonucleoside-DNA + H(+)</text>
        <dbReference type="Rhea" id="RHEA:66592"/>
        <dbReference type="Rhea" id="RHEA-COMP:13180"/>
        <dbReference type="Rhea" id="RHEA-COMP:16897"/>
        <dbReference type="Rhea" id="RHEA-COMP:17067"/>
        <dbReference type="ChEBI" id="CHEBI:15378"/>
        <dbReference type="ChEBI" id="CHEBI:136412"/>
        <dbReference type="ChEBI" id="CHEBI:157695"/>
        <dbReference type="ChEBI" id="CHEBI:167181"/>
        <dbReference type="EC" id="4.2.99.18"/>
    </reaction>
</comment>
<dbReference type="PANTHER" id="PTHR10242">
    <property type="entry name" value="8-OXOGUANINE DNA GLYCOSYLASE"/>
    <property type="match status" value="1"/>
</dbReference>
<keyword evidence="10" id="KW-0326">Glycosidase</keyword>
<keyword evidence="8" id="KW-0539">Nucleus</keyword>
<dbReference type="SMART" id="SM00478">
    <property type="entry name" value="ENDO3c"/>
    <property type="match status" value="1"/>
</dbReference>
<dbReference type="EMBL" id="NEDP02000938">
    <property type="protein sequence ID" value="OWF54701.1"/>
    <property type="molecule type" value="Genomic_DNA"/>
</dbReference>
<evidence type="ECO:0000256" key="8">
    <source>
        <dbReference type="ARBA" id="ARBA00023242"/>
    </source>
</evidence>
<keyword evidence="7 16" id="KW-0456">Lyase</keyword>
<accession>A0A210R1C6</accession>
<dbReference type="InterPro" id="IPR011257">
    <property type="entry name" value="DNA_glycosylase"/>
</dbReference>
<dbReference type="STRING" id="6573.A0A210R1C6"/>
<dbReference type="Gene3D" id="3.30.310.40">
    <property type="match status" value="1"/>
</dbReference>
<comment type="subcellular location">
    <subcellularLocation>
        <location evidence="1">Nucleus</location>
    </subcellularLocation>
</comment>
<evidence type="ECO:0000256" key="12">
    <source>
        <dbReference type="ARBA" id="ARBA00044632"/>
    </source>
</evidence>
<comment type="function">
    <text evidence="11">DNA repair enzyme that incises DNA at 8-oxoG residues. Excises 7,8-dihydro-8-oxoguanine and 2,6-diamino-4-hydroxy-5-N-methylformamidopyrimidine (FAPY) from damaged DNA. Has a beta-lyase activity that nicks DNA 3' to the lesion.</text>
</comment>
<evidence type="ECO:0000256" key="1">
    <source>
        <dbReference type="ARBA" id="ARBA00004123"/>
    </source>
</evidence>
<evidence type="ECO:0000256" key="7">
    <source>
        <dbReference type="ARBA" id="ARBA00023239"/>
    </source>
</evidence>
<dbReference type="PANTHER" id="PTHR10242:SF2">
    <property type="entry name" value="N-GLYCOSYLASE_DNA LYASE"/>
    <property type="match status" value="1"/>
</dbReference>
<proteinExistence type="inferred from homology"/>